<dbReference type="InterPro" id="IPR012658">
    <property type="entry name" value="YheV"/>
</dbReference>
<dbReference type="AlphaFoldDB" id="A0A1K1VZG3"/>
<gene>
    <name evidence="1" type="ORF">SAMN02745752_01161</name>
</gene>
<evidence type="ECO:0000313" key="2">
    <source>
        <dbReference type="Proteomes" id="UP000182350"/>
    </source>
</evidence>
<proteinExistence type="predicted"/>
<evidence type="ECO:0000313" key="1">
    <source>
        <dbReference type="EMBL" id="SFX30219.1"/>
    </source>
</evidence>
<name>A0A1K1VZG3_9GAMM</name>
<dbReference type="RefSeq" id="WP_072325409.1">
    <property type="nucleotide sequence ID" value="NZ_FPJW01000003.1"/>
</dbReference>
<dbReference type="EMBL" id="FPJW01000003">
    <property type="protein sequence ID" value="SFX30219.1"/>
    <property type="molecule type" value="Genomic_DNA"/>
</dbReference>
<dbReference type="Proteomes" id="UP000182350">
    <property type="component" value="Unassembled WGS sequence"/>
</dbReference>
<organism evidence="1 2">
    <name type="scientific">Marinospirillum alkaliphilum DSM 21637</name>
    <dbReference type="NCBI Taxonomy" id="1122209"/>
    <lineage>
        <taxon>Bacteria</taxon>
        <taxon>Pseudomonadati</taxon>
        <taxon>Pseudomonadota</taxon>
        <taxon>Gammaproteobacteria</taxon>
        <taxon>Oceanospirillales</taxon>
        <taxon>Oceanospirillaceae</taxon>
        <taxon>Marinospirillum</taxon>
    </lineage>
</organism>
<sequence length="73" mass="8412">MTIKRFIAGAVCPKCGAMDRLKAWQEDRFQHRECVECGFTDSMSLDMPEELPTRVNQTEPDPKDEIQVVKLIQ</sequence>
<dbReference type="Pfam" id="PF09526">
    <property type="entry name" value="DUF2387"/>
    <property type="match status" value="1"/>
</dbReference>
<reference evidence="1 2" key="1">
    <citation type="submission" date="2016-11" db="EMBL/GenBank/DDBJ databases">
        <authorList>
            <person name="Jaros S."/>
            <person name="Januszkiewicz K."/>
            <person name="Wedrychowicz H."/>
        </authorList>
    </citation>
    <scope>NUCLEOTIDE SEQUENCE [LARGE SCALE GENOMIC DNA]</scope>
    <source>
        <strain evidence="1 2">DSM 21637</strain>
    </source>
</reference>
<dbReference type="NCBIfam" id="TIGR02443">
    <property type="entry name" value="YheV family putative zinc ribbon protein"/>
    <property type="match status" value="1"/>
</dbReference>
<dbReference type="OrthoDB" id="5881059at2"/>
<keyword evidence="2" id="KW-1185">Reference proteome</keyword>
<protein>
    <submittedName>
        <fullName evidence="1">Uncharacterized protein</fullName>
    </submittedName>
</protein>
<dbReference type="STRING" id="1122209.SAMN02745752_01161"/>
<accession>A0A1K1VZG3</accession>